<keyword evidence="3" id="KW-1185">Reference proteome</keyword>
<organism evidence="2 3">
    <name type="scientific">Rhodospirillum rubrum (strain ATCC 11170 / ATH 1.1.1 / DSM 467 / LMG 4362 / NCIMB 8255 / S1)</name>
    <dbReference type="NCBI Taxonomy" id="269796"/>
    <lineage>
        <taxon>Bacteria</taxon>
        <taxon>Pseudomonadati</taxon>
        <taxon>Pseudomonadota</taxon>
        <taxon>Alphaproteobacteria</taxon>
        <taxon>Rhodospirillales</taxon>
        <taxon>Rhodospirillaceae</taxon>
        <taxon>Rhodospirillum</taxon>
    </lineage>
</organism>
<evidence type="ECO:0007829" key="4">
    <source>
        <dbReference type="PDB" id="3FSD"/>
    </source>
</evidence>
<name>Q2RRQ9_RHORT</name>
<accession>Q2RRQ9</accession>
<reference evidence="2 3" key="2">
    <citation type="journal article" date="2011" name="Stand. Genomic Sci.">
        <title>Complete genome sequence of Rhodospirillum rubrum type strain (S1).</title>
        <authorList>
            <person name="Munk A.C."/>
            <person name="Copeland A."/>
            <person name="Lucas S."/>
            <person name="Lapidus A."/>
            <person name="Del Rio T.G."/>
            <person name="Barry K."/>
            <person name="Detter J.C."/>
            <person name="Hammon N."/>
            <person name="Israni S."/>
            <person name="Pitluck S."/>
            <person name="Brettin T."/>
            <person name="Bruce D."/>
            <person name="Han C."/>
            <person name="Tapia R."/>
            <person name="Gilna P."/>
            <person name="Schmutz J."/>
            <person name="Larimer F."/>
            <person name="Land M."/>
            <person name="Kyrpides N.C."/>
            <person name="Mavromatis K."/>
            <person name="Richardson P."/>
            <person name="Rohde M."/>
            <person name="Goker M."/>
            <person name="Klenk H.P."/>
            <person name="Zhang Y."/>
            <person name="Roberts G.P."/>
            <person name="Reslewic S."/>
            <person name="Schwartz D.C."/>
        </authorList>
    </citation>
    <scope>NUCLEOTIDE SEQUENCE [LARGE SCALE GENOMIC DNA]</scope>
    <source>
        <strain evidence="3">ATCC 11170 / ATH 1.1.1 / DSM 467 / LMG 4362 / NCIMB 8255 / S1</strain>
    </source>
</reference>
<dbReference type="InterPro" id="IPR027843">
    <property type="entry name" value="DUF4440"/>
</dbReference>
<evidence type="ECO:0000313" key="2">
    <source>
        <dbReference type="EMBL" id="ABC23186.1"/>
    </source>
</evidence>
<dbReference type="EvolutionaryTrace" id="Q2RRQ9"/>
<dbReference type="Gene3D" id="3.10.450.50">
    <property type="match status" value="1"/>
</dbReference>
<dbReference type="KEGG" id="rru:Rru_A2386"/>
<evidence type="ECO:0000259" key="1">
    <source>
        <dbReference type="Pfam" id="PF14534"/>
    </source>
</evidence>
<proteinExistence type="evidence at protein level"/>
<gene>
    <name evidence="2" type="ordered locus">Rru_A2386</name>
</gene>
<reference evidence="4" key="1">
    <citation type="submission" date="2009-01" db="PDB data bank">
        <title>Crystal structure of NTF2-like protein of unknown function in nutrient uptake (YP_427473.1) from RHODOSPIRILLUM RUBRUM ATCC 11170 at 1.70 A resolution.</title>
        <authorList>
            <consortium name="Joint Center for Structural Genomics (JCSG)"/>
        </authorList>
    </citation>
    <scope>X-RAY CRYSTALLOGRAPHY (1.70 ANGSTROMS)</scope>
</reference>
<dbReference type="PDBsum" id="3FSD"/>
<protein>
    <recommendedName>
        <fullName evidence="1">DUF4440 domain-containing protein</fullName>
    </recommendedName>
</protein>
<dbReference type="SUPFAM" id="SSF54427">
    <property type="entry name" value="NTF2-like"/>
    <property type="match status" value="1"/>
</dbReference>
<evidence type="ECO:0000313" key="3">
    <source>
        <dbReference type="Proteomes" id="UP000001929"/>
    </source>
</evidence>
<keyword evidence="4" id="KW-0002">3D-structure</keyword>
<dbReference type="STRING" id="269796.Rru_A2386"/>
<dbReference type="eggNOG" id="COG4994">
    <property type="taxonomic scope" value="Bacteria"/>
</dbReference>
<dbReference type="PATRIC" id="fig|269796.9.peg.2487"/>
<dbReference type="RefSeq" id="WP_011390139.1">
    <property type="nucleotide sequence ID" value="NC_007643.1"/>
</dbReference>
<feature type="domain" description="DUF4440" evidence="1">
    <location>
        <begin position="19"/>
        <end position="124"/>
    </location>
</feature>
<dbReference type="EnsemblBacteria" id="ABC23186">
    <property type="protein sequence ID" value="ABC23186"/>
    <property type="gene ID" value="Rru_A2386"/>
</dbReference>
<dbReference type="PDB" id="3FSD">
    <property type="method" value="X-ray"/>
    <property type="resolution" value="1.70 A"/>
    <property type="chains" value="A=1-133"/>
</dbReference>
<dbReference type="AlphaFoldDB" id="Q2RRQ9"/>
<sequence>MSNALATLASPADDIAFYEERLRAAMLTGDLKGLETLLADDLAFVDHTGCVKTKQTHLEPYRAGLLKLSRLDLSDAVVRAAGEDGRVVVVRAVTAGVYDGEAFTETLRFTRIWRRTQGPAGWKLVAGHCSVIL</sequence>
<dbReference type="SMR" id="Q2RRQ9"/>
<dbReference type="EMBL" id="CP000230">
    <property type="protein sequence ID" value="ABC23186.1"/>
    <property type="molecule type" value="Genomic_DNA"/>
</dbReference>
<dbReference type="Proteomes" id="UP000001929">
    <property type="component" value="Chromosome"/>
</dbReference>
<dbReference type="InterPro" id="IPR032710">
    <property type="entry name" value="NTF2-like_dom_sf"/>
</dbReference>
<dbReference type="Pfam" id="PF14534">
    <property type="entry name" value="DUF4440"/>
    <property type="match status" value="1"/>
</dbReference>
<dbReference type="HOGENOM" id="CLU_141608_2_0_5"/>